<accession>A0A246WKB8</accession>
<proteinExistence type="predicted"/>
<evidence type="ECO:0000256" key="1">
    <source>
        <dbReference type="ARBA" id="ARBA00004651"/>
    </source>
</evidence>
<feature type="transmembrane region" description="Helical" evidence="6">
    <location>
        <begin position="82"/>
        <end position="99"/>
    </location>
</feature>
<reference evidence="7 8" key="1">
    <citation type="submission" date="2017-06" db="EMBL/GenBank/DDBJ databases">
        <title>Herbaspirillum phytohormonus sp. nov., isolated from the root nodule of Robinia pseudoacacia in lead-zinc mine.</title>
        <authorList>
            <person name="Fan M."/>
            <person name="Lin Y."/>
        </authorList>
    </citation>
    <scope>NUCLEOTIDE SEQUENCE [LARGE SCALE GENOMIC DNA]</scope>
    <source>
        <strain evidence="7 8">HZ10</strain>
    </source>
</reference>
<dbReference type="GO" id="GO:0005886">
    <property type="term" value="C:plasma membrane"/>
    <property type="evidence" value="ECO:0007669"/>
    <property type="project" value="UniProtKB-SubCell"/>
</dbReference>
<evidence type="ECO:0000256" key="2">
    <source>
        <dbReference type="ARBA" id="ARBA00022475"/>
    </source>
</evidence>
<keyword evidence="3 6" id="KW-0812">Transmembrane</keyword>
<dbReference type="PANTHER" id="PTHR33545">
    <property type="entry name" value="UPF0750 MEMBRANE PROTEIN YITT-RELATED"/>
    <property type="match status" value="1"/>
</dbReference>
<feature type="transmembrane region" description="Helical" evidence="6">
    <location>
        <begin position="19"/>
        <end position="36"/>
    </location>
</feature>
<dbReference type="PANTHER" id="PTHR33545:SF5">
    <property type="entry name" value="UPF0750 MEMBRANE PROTEIN YITT"/>
    <property type="match status" value="1"/>
</dbReference>
<gene>
    <name evidence="7" type="ORF">CEJ42_23590</name>
</gene>
<keyword evidence="5 6" id="KW-0472">Membrane</keyword>
<dbReference type="RefSeq" id="WP_088752743.1">
    <property type="nucleotide sequence ID" value="NZ_NJGU01000018.1"/>
</dbReference>
<feature type="transmembrane region" description="Helical" evidence="6">
    <location>
        <begin position="56"/>
        <end position="75"/>
    </location>
</feature>
<organism evidence="7 8">
    <name type="scientific">Herbaspirillum robiniae</name>
    <dbReference type="NCBI Taxonomy" id="2014887"/>
    <lineage>
        <taxon>Bacteria</taxon>
        <taxon>Pseudomonadati</taxon>
        <taxon>Pseudomonadota</taxon>
        <taxon>Betaproteobacteria</taxon>
        <taxon>Burkholderiales</taxon>
        <taxon>Oxalobacteraceae</taxon>
        <taxon>Herbaspirillum</taxon>
    </lineage>
</organism>
<evidence type="ECO:0000256" key="5">
    <source>
        <dbReference type="ARBA" id="ARBA00023136"/>
    </source>
</evidence>
<comment type="caution">
    <text evidence="7">The sequence shown here is derived from an EMBL/GenBank/DDBJ whole genome shotgun (WGS) entry which is preliminary data.</text>
</comment>
<protein>
    <recommendedName>
        <fullName evidence="9">YitT family protein</fullName>
    </recommendedName>
</protein>
<keyword evidence="2" id="KW-1003">Cell membrane</keyword>
<evidence type="ECO:0000256" key="6">
    <source>
        <dbReference type="SAM" id="Phobius"/>
    </source>
</evidence>
<evidence type="ECO:0000256" key="4">
    <source>
        <dbReference type="ARBA" id="ARBA00022989"/>
    </source>
</evidence>
<name>A0A246WKB8_9BURK</name>
<dbReference type="InterPro" id="IPR003740">
    <property type="entry name" value="YitT"/>
</dbReference>
<evidence type="ECO:0000313" key="8">
    <source>
        <dbReference type="Proteomes" id="UP000197596"/>
    </source>
</evidence>
<dbReference type="Proteomes" id="UP000197596">
    <property type="component" value="Unassembled WGS sequence"/>
</dbReference>
<evidence type="ECO:0008006" key="9">
    <source>
        <dbReference type="Google" id="ProtNLM"/>
    </source>
</evidence>
<feature type="transmembrane region" description="Helical" evidence="6">
    <location>
        <begin position="159"/>
        <end position="180"/>
    </location>
</feature>
<dbReference type="AlphaFoldDB" id="A0A246WKB8"/>
<comment type="subcellular location">
    <subcellularLocation>
        <location evidence="1">Cell membrane</location>
        <topology evidence="1">Multi-pass membrane protein</topology>
    </subcellularLocation>
</comment>
<keyword evidence="4 6" id="KW-1133">Transmembrane helix</keyword>
<evidence type="ECO:0000313" key="7">
    <source>
        <dbReference type="EMBL" id="OWY26587.1"/>
    </source>
</evidence>
<dbReference type="EMBL" id="NJGU01000018">
    <property type="protein sequence ID" value="OWY26587.1"/>
    <property type="molecule type" value="Genomic_DNA"/>
</dbReference>
<feature type="transmembrane region" description="Helical" evidence="6">
    <location>
        <begin position="186"/>
        <end position="202"/>
    </location>
</feature>
<sequence>MNASAQVTASVPHSRIDDVVAVLSGTLLISFGLALYRQAGILTGGTAGISFLLSYAQGWKFGLVFFVINLPFYWLSMARMGWNFTLRTFIGVLLISAFAELHTRLLHGAGGQGLAGINPFYIAVIGGLVMGMGFIALFRHRTSLGGINVVALYLQQRCGWRAGWVLMATDVAIVLAALLVVEPQRVAASVLGVATINLLIALNHRPGRYMGV</sequence>
<evidence type="ECO:0000256" key="3">
    <source>
        <dbReference type="ARBA" id="ARBA00022692"/>
    </source>
</evidence>
<dbReference type="InterPro" id="IPR051461">
    <property type="entry name" value="UPF0750_membrane"/>
</dbReference>
<dbReference type="Pfam" id="PF02588">
    <property type="entry name" value="YitT_membrane"/>
    <property type="match status" value="1"/>
</dbReference>
<feature type="transmembrane region" description="Helical" evidence="6">
    <location>
        <begin position="119"/>
        <end position="138"/>
    </location>
</feature>